<evidence type="ECO:0000256" key="4">
    <source>
        <dbReference type="ARBA" id="ARBA00022475"/>
    </source>
</evidence>
<sequence length="488" mass="50480">MTEPTTRGTQVPAPSQATDAGARDATSRGDATVPDDATSRTGAESDATSRGEGDATSRDTSRPLLDVRDLRITYGSGARAVPAVRGVDLTLRAGEKLGIAGESGCGKSTLAMALLRLLPPGATLEGEILLDGEDVRTMAWGRLRAVRWAGASIVFQGAMHSLNAVHRIGDQILEPILLHRLAGPEEGRRRVKELLRHVGLPVSRATAYPHELSGGQRQRVMIAMALACDPQLIIADEPTTALDVMIQAQILRLIEGLVAEKGIGLVMISHDLAVLADTCDRLAIMYAGRVVEEGPAREVYAQAIHPYGAALSGAFPRIGDPASRFAPRGLPGDPPDPASLPTGCTFHPRCPVALPSCATEPQPLRAAGPGRRAACVRVDEGFEEASDGATSRGGKPVPGEATPDGATAPGDATSRDGEDVPGAATPRRGAEDDTTSRDDATSHDGAADDATSRTANGATSRSGDARDAASGPGDAGHDGADEARSTQA</sequence>
<dbReference type="Gene3D" id="3.40.50.300">
    <property type="entry name" value="P-loop containing nucleotide triphosphate hydrolases"/>
    <property type="match status" value="1"/>
</dbReference>
<feature type="region of interest" description="Disordered" evidence="8">
    <location>
        <begin position="1"/>
        <end position="62"/>
    </location>
</feature>
<dbReference type="Pfam" id="PF00005">
    <property type="entry name" value="ABC_tran"/>
    <property type="match status" value="1"/>
</dbReference>
<dbReference type="GO" id="GO:0005524">
    <property type="term" value="F:ATP binding"/>
    <property type="evidence" value="ECO:0007669"/>
    <property type="project" value="UniProtKB-KW"/>
</dbReference>
<evidence type="ECO:0000256" key="5">
    <source>
        <dbReference type="ARBA" id="ARBA00022741"/>
    </source>
</evidence>
<evidence type="ECO:0000256" key="6">
    <source>
        <dbReference type="ARBA" id="ARBA00022840"/>
    </source>
</evidence>
<evidence type="ECO:0000256" key="1">
    <source>
        <dbReference type="ARBA" id="ARBA00004202"/>
    </source>
</evidence>
<comment type="similarity">
    <text evidence="2">Belongs to the ABC transporter superfamily.</text>
</comment>
<keyword evidence="3" id="KW-0813">Transport</keyword>
<proteinExistence type="inferred from homology"/>
<dbReference type="GO" id="GO:0005886">
    <property type="term" value="C:plasma membrane"/>
    <property type="evidence" value="ECO:0007669"/>
    <property type="project" value="UniProtKB-SubCell"/>
</dbReference>
<evidence type="ECO:0000259" key="9">
    <source>
        <dbReference type="PROSITE" id="PS50893"/>
    </source>
</evidence>
<dbReference type="RefSeq" id="WP_311677666.1">
    <property type="nucleotide sequence ID" value="NZ_JAVRER010000069.1"/>
</dbReference>
<protein>
    <submittedName>
        <fullName evidence="10">ATP-binding cassette domain-containing protein</fullName>
    </submittedName>
</protein>
<dbReference type="AlphaFoldDB" id="A0ABD5ECU1"/>
<organism evidence="10 11">
    <name type="scientific">Streptomyces evansiae</name>
    <dbReference type="NCBI Taxonomy" id="3075535"/>
    <lineage>
        <taxon>Bacteria</taxon>
        <taxon>Bacillati</taxon>
        <taxon>Actinomycetota</taxon>
        <taxon>Actinomycetes</taxon>
        <taxon>Kitasatosporales</taxon>
        <taxon>Streptomycetaceae</taxon>
        <taxon>Streptomyces</taxon>
    </lineage>
</organism>
<feature type="compositionally biased region" description="Basic and acidic residues" evidence="8">
    <location>
        <begin position="428"/>
        <end position="446"/>
    </location>
</feature>
<dbReference type="Pfam" id="PF08352">
    <property type="entry name" value="oligo_HPY"/>
    <property type="match status" value="1"/>
</dbReference>
<dbReference type="InterPro" id="IPR027417">
    <property type="entry name" value="P-loop_NTPase"/>
</dbReference>
<evidence type="ECO:0000256" key="8">
    <source>
        <dbReference type="SAM" id="MobiDB-lite"/>
    </source>
</evidence>
<comment type="caution">
    <text evidence="10">The sequence shown here is derived from an EMBL/GenBank/DDBJ whole genome shotgun (WGS) entry which is preliminary data.</text>
</comment>
<feature type="compositionally biased region" description="Polar residues" evidence="8">
    <location>
        <begin position="1"/>
        <end position="18"/>
    </location>
</feature>
<evidence type="ECO:0000256" key="7">
    <source>
        <dbReference type="ARBA" id="ARBA00023136"/>
    </source>
</evidence>
<keyword evidence="5" id="KW-0547">Nucleotide-binding</keyword>
<comment type="subcellular location">
    <subcellularLocation>
        <location evidence="1">Cell membrane</location>
        <topology evidence="1">Peripheral membrane protein</topology>
    </subcellularLocation>
</comment>
<dbReference type="InterPro" id="IPR003439">
    <property type="entry name" value="ABC_transporter-like_ATP-bd"/>
</dbReference>
<dbReference type="PANTHER" id="PTHR43297:SF2">
    <property type="entry name" value="DIPEPTIDE TRANSPORT ATP-BINDING PROTEIN DPPD"/>
    <property type="match status" value="1"/>
</dbReference>
<evidence type="ECO:0000256" key="2">
    <source>
        <dbReference type="ARBA" id="ARBA00005417"/>
    </source>
</evidence>
<dbReference type="FunFam" id="3.40.50.300:FF:000016">
    <property type="entry name" value="Oligopeptide ABC transporter ATP-binding component"/>
    <property type="match status" value="1"/>
</dbReference>
<dbReference type="PANTHER" id="PTHR43297">
    <property type="entry name" value="OLIGOPEPTIDE TRANSPORT ATP-BINDING PROTEIN APPD"/>
    <property type="match status" value="1"/>
</dbReference>
<evidence type="ECO:0000313" key="10">
    <source>
        <dbReference type="EMBL" id="MDT0419266.1"/>
    </source>
</evidence>
<feature type="region of interest" description="Disordered" evidence="8">
    <location>
        <begin position="383"/>
        <end position="488"/>
    </location>
</feature>
<dbReference type="InterPro" id="IPR050388">
    <property type="entry name" value="ABC_Ni/Peptide_Import"/>
</dbReference>
<keyword evidence="4" id="KW-1003">Cell membrane</keyword>
<gene>
    <name evidence="10" type="ORF">RM574_27680</name>
</gene>
<keyword evidence="7" id="KW-0472">Membrane</keyword>
<dbReference type="PROSITE" id="PS50893">
    <property type="entry name" value="ABC_TRANSPORTER_2"/>
    <property type="match status" value="1"/>
</dbReference>
<feature type="compositionally biased region" description="Basic and acidic residues" evidence="8">
    <location>
        <begin position="475"/>
        <end position="488"/>
    </location>
</feature>
<reference evidence="11" key="1">
    <citation type="submission" date="2023-07" db="EMBL/GenBank/DDBJ databases">
        <title>30 novel species of actinomycetes from the DSMZ collection.</title>
        <authorList>
            <person name="Nouioui I."/>
        </authorList>
    </citation>
    <scope>NUCLEOTIDE SEQUENCE [LARGE SCALE GENOMIC DNA]</scope>
    <source>
        <strain evidence="11">DSM 41982</strain>
    </source>
</reference>
<dbReference type="InterPro" id="IPR013563">
    <property type="entry name" value="Oligopep_ABC_C"/>
</dbReference>
<dbReference type="InterPro" id="IPR003593">
    <property type="entry name" value="AAA+_ATPase"/>
</dbReference>
<dbReference type="Proteomes" id="UP001183607">
    <property type="component" value="Unassembled WGS sequence"/>
</dbReference>
<accession>A0ABD5ECU1</accession>
<dbReference type="SMART" id="SM00382">
    <property type="entry name" value="AAA"/>
    <property type="match status" value="1"/>
</dbReference>
<feature type="domain" description="ABC transporter" evidence="9">
    <location>
        <begin position="67"/>
        <end position="312"/>
    </location>
</feature>
<keyword evidence="6 10" id="KW-0067">ATP-binding</keyword>
<dbReference type="SUPFAM" id="SSF52540">
    <property type="entry name" value="P-loop containing nucleoside triphosphate hydrolases"/>
    <property type="match status" value="1"/>
</dbReference>
<dbReference type="CDD" id="cd03257">
    <property type="entry name" value="ABC_NikE_OppD_transporters"/>
    <property type="match status" value="1"/>
</dbReference>
<dbReference type="PROSITE" id="PS00211">
    <property type="entry name" value="ABC_TRANSPORTER_1"/>
    <property type="match status" value="1"/>
</dbReference>
<name>A0ABD5ECU1_9ACTN</name>
<feature type="compositionally biased region" description="Polar residues" evidence="8">
    <location>
        <begin position="452"/>
        <end position="462"/>
    </location>
</feature>
<dbReference type="InterPro" id="IPR017871">
    <property type="entry name" value="ABC_transporter-like_CS"/>
</dbReference>
<evidence type="ECO:0000313" key="11">
    <source>
        <dbReference type="Proteomes" id="UP001183607"/>
    </source>
</evidence>
<dbReference type="EMBL" id="JAVRER010000069">
    <property type="protein sequence ID" value="MDT0419266.1"/>
    <property type="molecule type" value="Genomic_DNA"/>
</dbReference>
<evidence type="ECO:0000256" key="3">
    <source>
        <dbReference type="ARBA" id="ARBA00022448"/>
    </source>
</evidence>
<dbReference type="NCBIfam" id="TIGR01727">
    <property type="entry name" value="oligo_HPY"/>
    <property type="match status" value="1"/>
</dbReference>
<feature type="compositionally biased region" description="Basic and acidic residues" evidence="8">
    <location>
        <begin position="47"/>
        <end position="62"/>
    </location>
</feature>
<feature type="region of interest" description="Disordered" evidence="8">
    <location>
        <begin position="322"/>
        <end position="341"/>
    </location>
</feature>